<name>A0ACB8D1G9_DERSI</name>
<protein>
    <submittedName>
        <fullName evidence="1">Uncharacterized protein</fullName>
    </submittedName>
</protein>
<dbReference type="EMBL" id="CM023472">
    <property type="protein sequence ID" value="KAH7958292.1"/>
    <property type="molecule type" value="Genomic_DNA"/>
</dbReference>
<reference evidence="1" key="1">
    <citation type="submission" date="2020-05" db="EMBL/GenBank/DDBJ databases">
        <title>Large-scale comparative analyses of tick genomes elucidate their genetic diversity and vector capacities.</title>
        <authorList>
            <person name="Jia N."/>
            <person name="Wang J."/>
            <person name="Shi W."/>
            <person name="Du L."/>
            <person name="Sun Y."/>
            <person name="Zhan W."/>
            <person name="Jiang J."/>
            <person name="Wang Q."/>
            <person name="Zhang B."/>
            <person name="Ji P."/>
            <person name="Sakyi L.B."/>
            <person name="Cui X."/>
            <person name="Yuan T."/>
            <person name="Jiang B."/>
            <person name="Yang W."/>
            <person name="Lam T.T.-Y."/>
            <person name="Chang Q."/>
            <person name="Ding S."/>
            <person name="Wang X."/>
            <person name="Zhu J."/>
            <person name="Ruan X."/>
            <person name="Zhao L."/>
            <person name="Wei J."/>
            <person name="Que T."/>
            <person name="Du C."/>
            <person name="Cheng J."/>
            <person name="Dai P."/>
            <person name="Han X."/>
            <person name="Huang E."/>
            <person name="Gao Y."/>
            <person name="Liu J."/>
            <person name="Shao H."/>
            <person name="Ye R."/>
            <person name="Li L."/>
            <person name="Wei W."/>
            <person name="Wang X."/>
            <person name="Wang C."/>
            <person name="Yang T."/>
            <person name="Huo Q."/>
            <person name="Li W."/>
            <person name="Guo W."/>
            <person name="Chen H."/>
            <person name="Zhou L."/>
            <person name="Ni X."/>
            <person name="Tian J."/>
            <person name="Zhou Y."/>
            <person name="Sheng Y."/>
            <person name="Liu T."/>
            <person name="Pan Y."/>
            <person name="Xia L."/>
            <person name="Li J."/>
            <person name="Zhao F."/>
            <person name="Cao W."/>
        </authorList>
    </citation>
    <scope>NUCLEOTIDE SEQUENCE</scope>
    <source>
        <strain evidence="1">Dsil-2018</strain>
    </source>
</reference>
<dbReference type="Proteomes" id="UP000821865">
    <property type="component" value="Chromosome 3"/>
</dbReference>
<evidence type="ECO:0000313" key="2">
    <source>
        <dbReference type="Proteomes" id="UP000821865"/>
    </source>
</evidence>
<accession>A0ACB8D1G9</accession>
<evidence type="ECO:0000313" key="1">
    <source>
        <dbReference type="EMBL" id="KAH7958292.1"/>
    </source>
</evidence>
<keyword evidence="2" id="KW-1185">Reference proteome</keyword>
<organism evidence="1 2">
    <name type="scientific">Dermacentor silvarum</name>
    <name type="common">Tick</name>
    <dbReference type="NCBI Taxonomy" id="543639"/>
    <lineage>
        <taxon>Eukaryota</taxon>
        <taxon>Metazoa</taxon>
        <taxon>Ecdysozoa</taxon>
        <taxon>Arthropoda</taxon>
        <taxon>Chelicerata</taxon>
        <taxon>Arachnida</taxon>
        <taxon>Acari</taxon>
        <taxon>Parasitiformes</taxon>
        <taxon>Ixodida</taxon>
        <taxon>Ixodoidea</taxon>
        <taxon>Ixodidae</taxon>
        <taxon>Rhipicephalinae</taxon>
        <taxon>Dermacentor</taxon>
    </lineage>
</organism>
<comment type="caution">
    <text evidence="1">The sequence shown here is derived from an EMBL/GenBank/DDBJ whole genome shotgun (WGS) entry which is preliminary data.</text>
</comment>
<sequence length="562" mass="61106">MCETTLGTRDCCHCSGLSSNPVLGCPFAARTKSECARAWAARGVIAVMPPPKQHFFNLRSPPGTSVDEVIDAVEGLVTVNEIYSVQHLGAFDFQVGINSASAVQHLLEVGGLRLGNQVVPLVPVARQVASVTCMYLPSYISDNEVATSLKTFGTTLRIEEARYKDRPSIRTGTRYLKMEMKQDNPLPNFARVSGHRATFEYRGVRRLCRRCSLEGHYKAQCQTPFCRRCGIYGHPEETCSLACRRCGGAHASVDCTARKSYSMAAMEVDDFPPLGRATETEKSRRRMTPLTAASRTQQRDRNSREEPRPAIQAPTQSVETQGPQENHPRSQDNAGTKTPSPHGDERLGGEAVAAQDGGQSNQEGAQHGDDGTTPHRQGELRQDPELTPGLRGTQTSQHKEQQPPAPHGIPQGGPNRGDEHGARRSSESSTEGKNQWEVEASSSTSDESSTLVIDEAAPQSPRHKNSEDTSKRGIRSQITNKDGSQAQRPGTTSHGDSSPLLDTEGGGTERAHGSAKKPRRDDSAERQTVWSVGTLWEDLTPGQRGSVPGTVDPMDADDSDFY</sequence>
<gene>
    <name evidence="1" type="ORF">HPB49_000571</name>
</gene>
<proteinExistence type="predicted"/>